<keyword evidence="15" id="KW-0282">Flagellum</keyword>
<dbReference type="PIRSF" id="PIRSF003161">
    <property type="entry name" value="FliG"/>
    <property type="match status" value="1"/>
</dbReference>
<evidence type="ECO:0000256" key="9">
    <source>
        <dbReference type="ARBA" id="ARBA00023143"/>
    </source>
</evidence>
<evidence type="ECO:0000256" key="4">
    <source>
        <dbReference type="ARBA" id="ARBA00021870"/>
    </source>
</evidence>
<dbReference type="PANTHER" id="PTHR30534">
    <property type="entry name" value="FLAGELLAR MOTOR SWITCH PROTEIN FLIG"/>
    <property type="match status" value="1"/>
</dbReference>
<dbReference type="InterPro" id="IPR023087">
    <property type="entry name" value="Flg_Motor_Flig_C"/>
</dbReference>
<dbReference type="Proteomes" id="UP000254771">
    <property type="component" value="Unassembled WGS sequence"/>
</dbReference>
<organism evidence="15 16">
    <name type="scientific">endosymbiont of Escarpia spicata</name>
    <dbReference type="NCBI Taxonomy" id="2200908"/>
    <lineage>
        <taxon>Bacteria</taxon>
        <taxon>Pseudomonadati</taxon>
        <taxon>Pseudomonadota</taxon>
        <taxon>Gammaproteobacteria</taxon>
        <taxon>sulfur-oxidizing symbionts</taxon>
    </lineage>
</organism>
<dbReference type="InterPro" id="IPR000090">
    <property type="entry name" value="Flg_Motor_Flig"/>
</dbReference>
<sequence length="349" mass="37818">MPDKKIKPAAAPVEESDAIAKIGGVQRSAILLLALGEKDAAELLKHMGPKEVQDVGMAMASLTNVTTDQMEAVMRHFVSTLETQTALGLGSDDYIRNMLTNALGEDKAGGVIDRILLGRNSKGLEQLKWMDPRSIAELIRLEHPQIIAIVLSFLDADQAAQVLSQFQEKVRTDVIMRIASLDGIQPAALQELDEILEKQFSGASNVKSSNLGGVKTAAEILNLLDGAVESKVMEQIMDADTDLGQELQDNMFVFDNLIDVDDRGIQTLLREVASEQLLLALRGAEEGLKDKIFKNMSKRAAEMLKDDLEAAAPAKLSDVEGSQKEILQVARRLADAGEIMLGGGGEEFL</sequence>
<feature type="domain" description="Flagellar motor switch protein FliG N-terminal" evidence="14">
    <location>
        <begin position="22"/>
        <end position="123"/>
    </location>
</feature>
<dbReference type="Pfam" id="PF14841">
    <property type="entry name" value="FliG_M"/>
    <property type="match status" value="1"/>
</dbReference>
<name>A0A370DNA2_9GAMM</name>
<dbReference type="GO" id="GO:0071973">
    <property type="term" value="P:bacterial-type flagellum-dependent cell motility"/>
    <property type="evidence" value="ECO:0007669"/>
    <property type="project" value="InterPro"/>
</dbReference>
<dbReference type="Gene3D" id="1.10.220.30">
    <property type="match status" value="3"/>
</dbReference>
<evidence type="ECO:0000256" key="5">
    <source>
        <dbReference type="ARBA" id="ARBA00022475"/>
    </source>
</evidence>
<evidence type="ECO:0000259" key="13">
    <source>
        <dbReference type="Pfam" id="PF14841"/>
    </source>
</evidence>
<dbReference type="GO" id="GO:0005886">
    <property type="term" value="C:plasma membrane"/>
    <property type="evidence" value="ECO:0007669"/>
    <property type="project" value="UniProtKB-SubCell"/>
</dbReference>
<dbReference type="PANTHER" id="PTHR30534:SF0">
    <property type="entry name" value="FLAGELLAR MOTOR SWITCH PROTEIN FLIG"/>
    <property type="match status" value="1"/>
</dbReference>
<accession>A0A370DNA2</accession>
<evidence type="ECO:0000256" key="10">
    <source>
        <dbReference type="ARBA" id="ARBA00025598"/>
    </source>
</evidence>
<dbReference type="GO" id="GO:0003774">
    <property type="term" value="F:cytoskeletal motor activity"/>
    <property type="evidence" value="ECO:0007669"/>
    <property type="project" value="InterPro"/>
</dbReference>
<evidence type="ECO:0000256" key="3">
    <source>
        <dbReference type="ARBA" id="ARBA00010299"/>
    </source>
</evidence>
<keyword evidence="6 11" id="KW-0145">Chemotaxis</keyword>
<dbReference type="NCBIfam" id="TIGR00207">
    <property type="entry name" value="fliG"/>
    <property type="match status" value="1"/>
</dbReference>
<evidence type="ECO:0000259" key="14">
    <source>
        <dbReference type="Pfam" id="PF14842"/>
    </source>
</evidence>
<comment type="similarity">
    <text evidence="3 11">Belongs to the FliG family.</text>
</comment>
<dbReference type="Pfam" id="PF14842">
    <property type="entry name" value="FliG_N"/>
    <property type="match status" value="1"/>
</dbReference>
<dbReference type="InterPro" id="IPR011002">
    <property type="entry name" value="FliG_a-hlx"/>
</dbReference>
<evidence type="ECO:0000256" key="8">
    <source>
        <dbReference type="ARBA" id="ARBA00023136"/>
    </source>
</evidence>
<feature type="domain" description="Flagellar motor switch protein FliG middle" evidence="13">
    <location>
        <begin position="132"/>
        <end position="204"/>
    </location>
</feature>
<evidence type="ECO:0000313" key="16">
    <source>
        <dbReference type="Proteomes" id="UP000254771"/>
    </source>
</evidence>
<reference evidence="15 16" key="1">
    <citation type="journal article" date="2018" name="ISME J.">
        <title>Endosymbiont genomes yield clues of tubeworm success.</title>
        <authorList>
            <person name="Li Y."/>
            <person name="Liles M.R."/>
            <person name="Halanych K.M."/>
        </authorList>
    </citation>
    <scope>NUCLEOTIDE SEQUENCE [LARGE SCALE GENOMIC DNA]</scope>
    <source>
        <strain evidence="15">A1462</strain>
    </source>
</reference>
<keyword evidence="16" id="KW-1185">Reference proteome</keyword>
<keyword evidence="5 11" id="KW-1003">Cell membrane</keyword>
<keyword evidence="9 11" id="KW-0975">Bacterial flagellum</keyword>
<proteinExistence type="inferred from homology"/>
<dbReference type="PRINTS" id="PR00954">
    <property type="entry name" value="FLGMOTORFLIG"/>
</dbReference>
<keyword evidence="11" id="KW-0997">Cell inner membrane</keyword>
<evidence type="ECO:0000313" key="15">
    <source>
        <dbReference type="EMBL" id="RDH85787.1"/>
    </source>
</evidence>
<keyword evidence="8 11" id="KW-0472">Membrane</keyword>
<keyword evidence="7 11" id="KW-0283">Flagellar rotation</keyword>
<evidence type="ECO:0000256" key="11">
    <source>
        <dbReference type="PIRNR" id="PIRNR003161"/>
    </source>
</evidence>
<evidence type="ECO:0000256" key="6">
    <source>
        <dbReference type="ARBA" id="ARBA00022500"/>
    </source>
</evidence>
<keyword evidence="15" id="KW-0969">Cilium</keyword>
<comment type="subcellular location">
    <subcellularLocation>
        <location evidence="1 11">Bacterial flagellum basal body</location>
    </subcellularLocation>
    <subcellularLocation>
        <location evidence="2 11">Cell inner membrane</location>
        <topology evidence="2 11">Peripheral membrane protein</topology>
        <orientation evidence="2 11">Cytoplasmic side</orientation>
    </subcellularLocation>
</comment>
<evidence type="ECO:0000256" key="1">
    <source>
        <dbReference type="ARBA" id="ARBA00004117"/>
    </source>
</evidence>
<dbReference type="GO" id="GO:0006935">
    <property type="term" value="P:chemotaxis"/>
    <property type="evidence" value="ECO:0007669"/>
    <property type="project" value="UniProtKB-KW"/>
</dbReference>
<dbReference type="InterPro" id="IPR032779">
    <property type="entry name" value="FliG_M"/>
</dbReference>
<comment type="caution">
    <text evidence="15">The sequence shown here is derived from an EMBL/GenBank/DDBJ whole genome shotgun (WGS) entry which is preliminary data.</text>
</comment>
<dbReference type="SUPFAM" id="SSF48029">
    <property type="entry name" value="FliG"/>
    <property type="match status" value="2"/>
</dbReference>
<dbReference type="GO" id="GO:0009425">
    <property type="term" value="C:bacterial-type flagellum basal body"/>
    <property type="evidence" value="ECO:0007669"/>
    <property type="project" value="UniProtKB-SubCell"/>
</dbReference>
<keyword evidence="15" id="KW-0966">Cell projection</keyword>
<dbReference type="Pfam" id="PF01706">
    <property type="entry name" value="FliG_C"/>
    <property type="match status" value="1"/>
</dbReference>
<evidence type="ECO:0000259" key="12">
    <source>
        <dbReference type="Pfam" id="PF01706"/>
    </source>
</evidence>
<dbReference type="EMBL" id="QFXE01000012">
    <property type="protein sequence ID" value="RDH85787.1"/>
    <property type="molecule type" value="Genomic_DNA"/>
</dbReference>
<dbReference type="InterPro" id="IPR028263">
    <property type="entry name" value="FliG_N"/>
</dbReference>
<comment type="function">
    <text evidence="10 11">FliG is one of three proteins (FliG, FliN, FliM) that forms the rotor-mounted switch complex (C ring), located at the base of the basal body. This complex interacts with the CheY and CheZ chemotaxis proteins, in addition to contacting components of the motor that determine the direction of flagellar rotation.</text>
</comment>
<protein>
    <recommendedName>
        <fullName evidence="4 11">Flagellar motor switch protein FliG</fullName>
    </recommendedName>
</protein>
<evidence type="ECO:0000256" key="2">
    <source>
        <dbReference type="ARBA" id="ARBA00004515"/>
    </source>
</evidence>
<evidence type="ECO:0000256" key="7">
    <source>
        <dbReference type="ARBA" id="ARBA00022779"/>
    </source>
</evidence>
<gene>
    <name evidence="15" type="ORF">DIZ78_10035</name>
</gene>
<dbReference type="FunFam" id="1.10.220.30:FF:000001">
    <property type="entry name" value="Flagellar motor switch protein FliG"/>
    <property type="match status" value="1"/>
</dbReference>
<dbReference type="AlphaFoldDB" id="A0A370DNA2"/>
<feature type="domain" description="Flagellar motor switch protein FliG C-terminal" evidence="12">
    <location>
        <begin position="235"/>
        <end position="341"/>
    </location>
</feature>